<keyword evidence="11" id="KW-1185">Reference proteome</keyword>
<name>A0A195CEX7_9HYME</name>
<keyword evidence="3" id="KW-0479">Metal-binding</keyword>
<dbReference type="InterPro" id="IPR011249">
    <property type="entry name" value="Metalloenz_LuxS/M16"/>
</dbReference>
<keyword evidence="4" id="KW-0378">Hydrolase</keyword>
<dbReference type="EMBL" id="KQ977935">
    <property type="protein sequence ID" value="KYM98613.1"/>
    <property type="molecule type" value="Genomic_DNA"/>
</dbReference>
<evidence type="ECO:0000256" key="4">
    <source>
        <dbReference type="ARBA" id="ARBA00022801"/>
    </source>
</evidence>
<protein>
    <submittedName>
        <fullName evidence="10">Nardilysin</fullName>
    </submittedName>
</protein>
<evidence type="ECO:0000256" key="1">
    <source>
        <dbReference type="ARBA" id="ARBA00007261"/>
    </source>
</evidence>
<evidence type="ECO:0000256" key="2">
    <source>
        <dbReference type="ARBA" id="ARBA00022670"/>
    </source>
</evidence>
<dbReference type="GO" id="GO:0008237">
    <property type="term" value="F:metallopeptidase activity"/>
    <property type="evidence" value="ECO:0007669"/>
    <property type="project" value="UniProtKB-KW"/>
</dbReference>
<evidence type="ECO:0000313" key="10">
    <source>
        <dbReference type="EMBL" id="KYM98613.1"/>
    </source>
</evidence>
<dbReference type="Pfam" id="PF16187">
    <property type="entry name" value="Peptidase_M16_M"/>
    <property type="match status" value="1"/>
</dbReference>
<dbReference type="STRING" id="456900.A0A195CEX7"/>
<dbReference type="Proteomes" id="UP000078542">
    <property type="component" value="Unassembled WGS sequence"/>
</dbReference>
<reference evidence="10 11" key="1">
    <citation type="submission" date="2016-03" db="EMBL/GenBank/DDBJ databases">
        <title>Cyphomyrmex costatus WGS genome.</title>
        <authorList>
            <person name="Nygaard S."/>
            <person name="Hu H."/>
            <person name="Boomsma J."/>
            <person name="Zhang G."/>
        </authorList>
    </citation>
    <scope>NUCLEOTIDE SEQUENCE [LARGE SCALE GENOMIC DNA]</scope>
    <source>
        <strain evidence="10">MS0001</strain>
        <tissue evidence="10">Whole body</tissue>
    </source>
</reference>
<keyword evidence="5" id="KW-0862">Zinc</keyword>
<evidence type="ECO:0000259" key="9">
    <source>
        <dbReference type="Pfam" id="PF16187"/>
    </source>
</evidence>
<dbReference type="Pfam" id="PF00675">
    <property type="entry name" value="Peptidase_M16"/>
    <property type="match status" value="1"/>
</dbReference>
<evidence type="ECO:0000313" key="11">
    <source>
        <dbReference type="Proteomes" id="UP000078542"/>
    </source>
</evidence>
<dbReference type="InterPro" id="IPR011765">
    <property type="entry name" value="Pept_M16_N"/>
</dbReference>
<feature type="domain" description="Peptidase M16 middle/third" evidence="9">
    <location>
        <begin position="406"/>
        <end position="691"/>
    </location>
</feature>
<dbReference type="GO" id="GO:0006508">
    <property type="term" value="P:proteolysis"/>
    <property type="evidence" value="ECO:0007669"/>
    <property type="project" value="UniProtKB-KW"/>
</dbReference>
<evidence type="ECO:0000256" key="5">
    <source>
        <dbReference type="ARBA" id="ARBA00022833"/>
    </source>
</evidence>
<dbReference type="InterPro" id="IPR032632">
    <property type="entry name" value="Peptidase_M16_M"/>
</dbReference>
<comment type="similarity">
    <text evidence="1">Belongs to the peptidase M16 family.</text>
</comment>
<dbReference type="AlphaFoldDB" id="A0A195CEX7"/>
<dbReference type="InterPro" id="IPR050626">
    <property type="entry name" value="Peptidase_M16"/>
</dbReference>
<gene>
    <name evidence="10" type="ORF">ALC62_10581</name>
</gene>
<dbReference type="InterPro" id="IPR007863">
    <property type="entry name" value="Peptidase_M16_C"/>
</dbReference>
<sequence>MEEEKRTTGDDKCYVVEYLETPVKLKDDKKEYRAIRLPNGLEALLICDSETCSSQDQNKKDKKKAACGLCVGVGSFSDPPEVPAIAQYFESMLFTGFDKYPPKYDLDKFIYNHGGMCDCLIDFEHTTFFFDIQEENFFSALVRFAKFFSDPSPETHEYARQLKAIKNEFQVALFCTKNIRELLFSSFARTGHPANKFTGDDLKQLICNVNYNKVCKELYKFKKRHYSAHRMKLVLQSRLPLDTLERYVITYFRDVPTNRLPPDDFTKFKNIIPFDTPIFRKIYKVEATKFFRRVQITWAMPSLLVHKTKPYEYISRIIEQEGRGSLISYLRKKMWICTFSKCALYCKSQHNSMYSLVQLVVELSHEGFQHMNKILDAIFSFINLLKREGARENIFDEFCEIEKNSFRFINERENRVNYVKNLCKSMHFYSSCNYIAGNNSFIHFKYDPEAIQKCLNYLVPETANFMIFDKDFDCFEISNVEPLFEIKYIDNEIPKKWIEHWKIIEPLPDFHLSLPNIFLPSDFSLIPIPEKVPEYPVKLHNDDISEIWYRLNPKSRLPNSYMNIYFISSLGFQSPNNAALMTLYYKILKLLLLEELYSATQAGYNYKINVSKKGIIIKMSGFNEKLSLLLETIVKCMVDCPNRVTEDTFKMIKTEQLSIYYNTFTKSKEFAEDIRLWILKHVHYTHVDMHNALININFEDLQQFVKSFTNNLYIQCLVEGNMMQNAVIETIKQCVKLINCSPLQYDIIKKSTAAQIPLGTSYCKIKNINKSDANSVVMKYYQADYMSIELSMIINLIIMIMKKQLLKWQSQEKLRHVLCDFKNVDGIAGYCITVYNIQKNKYTTEHVDQQIDKFLKSFKYFLENLSEEELNNIKDTWSKSKQHTDINIEEEEEVNRNWDEITTCQYMFDRFQKEKLALEEIKMNKLREWFAKNTNESNFRTLSIHIVGIDPKNRQYLTLDCLDTTDDQQYKQINHIIKVDDYKKKFNTYPVIEG</sequence>
<keyword evidence="6" id="KW-0482">Metalloprotease</keyword>
<dbReference type="SUPFAM" id="SSF63411">
    <property type="entry name" value="LuxS/MPP-like metallohydrolase"/>
    <property type="match status" value="4"/>
</dbReference>
<evidence type="ECO:0000256" key="6">
    <source>
        <dbReference type="ARBA" id="ARBA00023049"/>
    </source>
</evidence>
<feature type="domain" description="Peptidase M16 C-terminal" evidence="8">
    <location>
        <begin position="217"/>
        <end position="397"/>
    </location>
</feature>
<dbReference type="Gene3D" id="3.30.830.10">
    <property type="entry name" value="Metalloenzyme, LuxS/M16 peptidase-like"/>
    <property type="match status" value="4"/>
</dbReference>
<evidence type="ECO:0000259" key="7">
    <source>
        <dbReference type="Pfam" id="PF00675"/>
    </source>
</evidence>
<dbReference type="FunFam" id="3.30.830.10:FF:000005">
    <property type="entry name" value="nardilysin isoform X1"/>
    <property type="match status" value="1"/>
</dbReference>
<evidence type="ECO:0000259" key="8">
    <source>
        <dbReference type="Pfam" id="PF05193"/>
    </source>
</evidence>
<proteinExistence type="inferred from homology"/>
<organism evidence="10 11">
    <name type="scientific">Cyphomyrmex costatus</name>
    <dbReference type="NCBI Taxonomy" id="456900"/>
    <lineage>
        <taxon>Eukaryota</taxon>
        <taxon>Metazoa</taxon>
        <taxon>Ecdysozoa</taxon>
        <taxon>Arthropoda</taxon>
        <taxon>Hexapoda</taxon>
        <taxon>Insecta</taxon>
        <taxon>Pterygota</taxon>
        <taxon>Neoptera</taxon>
        <taxon>Endopterygota</taxon>
        <taxon>Hymenoptera</taxon>
        <taxon>Apocrita</taxon>
        <taxon>Aculeata</taxon>
        <taxon>Formicoidea</taxon>
        <taxon>Formicidae</taxon>
        <taxon>Myrmicinae</taxon>
        <taxon>Cyphomyrmex</taxon>
    </lineage>
</organism>
<dbReference type="PANTHER" id="PTHR43690">
    <property type="entry name" value="NARDILYSIN"/>
    <property type="match status" value="1"/>
</dbReference>
<dbReference type="PANTHER" id="PTHR43690:SF18">
    <property type="entry name" value="INSULIN-DEGRADING ENZYME-RELATED"/>
    <property type="match status" value="1"/>
</dbReference>
<dbReference type="GO" id="GO:0046872">
    <property type="term" value="F:metal ion binding"/>
    <property type="evidence" value="ECO:0007669"/>
    <property type="project" value="UniProtKB-KW"/>
</dbReference>
<feature type="domain" description="Peptidase M16 N-terminal" evidence="7">
    <location>
        <begin position="58"/>
        <end position="186"/>
    </location>
</feature>
<dbReference type="Pfam" id="PF05193">
    <property type="entry name" value="Peptidase_M16_C"/>
    <property type="match status" value="1"/>
</dbReference>
<accession>A0A195CEX7</accession>
<keyword evidence="2" id="KW-0645">Protease</keyword>
<evidence type="ECO:0000256" key="3">
    <source>
        <dbReference type="ARBA" id="ARBA00022723"/>
    </source>
</evidence>